<keyword evidence="2" id="KW-0472">Membrane</keyword>
<keyword evidence="4" id="KW-1185">Reference proteome</keyword>
<keyword evidence="2" id="KW-0812">Transmembrane</keyword>
<dbReference type="AlphaFoldDB" id="A0A6P2BZ17"/>
<feature type="region of interest" description="Disordered" evidence="1">
    <location>
        <begin position="1"/>
        <end position="24"/>
    </location>
</feature>
<evidence type="ECO:0000313" key="4">
    <source>
        <dbReference type="Proteomes" id="UP000460272"/>
    </source>
</evidence>
<reference evidence="3 4" key="1">
    <citation type="submission" date="2018-11" db="EMBL/GenBank/DDBJ databases">
        <title>Trebonia kvetii gen.nov., sp.nov., a novel acidophilic actinobacterium, and proposal of the new actinobacterial family Treboniaceae fam. nov.</title>
        <authorList>
            <person name="Rapoport D."/>
            <person name="Sagova-Mareckova M."/>
            <person name="Sedlacek I."/>
            <person name="Provaznik J."/>
            <person name="Kralova S."/>
            <person name="Pavlinic D."/>
            <person name="Benes V."/>
            <person name="Kopecky J."/>
        </authorList>
    </citation>
    <scope>NUCLEOTIDE SEQUENCE [LARGE SCALE GENOMIC DNA]</scope>
    <source>
        <strain evidence="3 4">15Tr583</strain>
    </source>
</reference>
<evidence type="ECO:0000313" key="3">
    <source>
        <dbReference type="EMBL" id="TVZ04389.1"/>
    </source>
</evidence>
<evidence type="ECO:0008006" key="5">
    <source>
        <dbReference type="Google" id="ProtNLM"/>
    </source>
</evidence>
<sequence length="71" mass="7359">MIPSTRPFPTTAPETGGGGTAGLQDGVLFGAGGAAILAGLGTLAYRRRLRRRLAAGRPAADRQQDREPADR</sequence>
<name>A0A6P2BZ17_9ACTN</name>
<organism evidence="3 4">
    <name type="scientific">Trebonia kvetii</name>
    <dbReference type="NCBI Taxonomy" id="2480626"/>
    <lineage>
        <taxon>Bacteria</taxon>
        <taxon>Bacillati</taxon>
        <taxon>Actinomycetota</taxon>
        <taxon>Actinomycetes</taxon>
        <taxon>Streptosporangiales</taxon>
        <taxon>Treboniaceae</taxon>
        <taxon>Trebonia</taxon>
    </lineage>
</organism>
<comment type="caution">
    <text evidence="3">The sequence shown here is derived from an EMBL/GenBank/DDBJ whole genome shotgun (WGS) entry which is preliminary data.</text>
</comment>
<evidence type="ECO:0000256" key="2">
    <source>
        <dbReference type="SAM" id="Phobius"/>
    </source>
</evidence>
<gene>
    <name evidence="3" type="ORF">EAS64_18655</name>
</gene>
<feature type="transmembrane region" description="Helical" evidence="2">
    <location>
        <begin position="27"/>
        <end position="45"/>
    </location>
</feature>
<dbReference type="Proteomes" id="UP000460272">
    <property type="component" value="Unassembled WGS sequence"/>
</dbReference>
<protein>
    <recommendedName>
        <fullName evidence="5">LPXTG cell wall anchor domain-containing protein</fullName>
    </recommendedName>
</protein>
<accession>A0A6P2BZ17</accession>
<dbReference type="EMBL" id="RPFW01000003">
    <property type="protein sequence ID" value="TVZ04389.1"/>
    <property type="molecule type" value="Genomic_DNA"/>
</dbReference>
<keyword evidence="2" id="KW-1133">Transmembrane helix</keyword>
<dbReference type="RefSeq" id="WP_145854297.1">
    <property type="nucleotide sequence ID" value="NZ_RPFW01000003.1"/>
</dbReference>
<proteinExistence type="predicted"/>
<evidence type="ECO:0000256" key="1">
    <source>
        <dbReference type="SAM" id="MobiDB-lite"/>
    </source>
</evidence>